<dbReference type="RefSeq" id="WP_126557090.1">
    <property type="nucleotide sequence ID" value="NZ_BIFS01000002.1"/>
</dbReference>
<gene>
    <name evidence="6" type="ORF">KDK_75110</name>
</gene>
<comment type="subcellular location">
    <subcellularLocation>
        <location evidence="1">Cell envelope</location>
    </subcellularLocation>
</comment>
<dbReference type="Pfam" id="PF00496">
    <property type="entry name" value="SBP_bac_5"/>
    <property type="match status" value="1"/>
</dbReference>
<organism evidence="6 7">
    <name type="scientific">Dictyobacter kobayashii</name>
    <dbReference type="NCBI Taxonomy" id="2014872"/>
    <lineage>
        <taxon>Bacteria</taxon>
        <taxon>Bacillati</taxon>
        <taxon>Chloroflexota</taxon>
        <taxon>Ktedonobacteria</taxon>
        <taxon>Ktedonobacterales</taxon>
        <taxon>Dictyobacteraceae</taxon>
        <taxon>Dictyobacter</taxon>
    </lineage>
</organism>
<proteinExistence type="inferred from homology"/>
<feature type="domain" description="Solute-binding protein family 5" evidence="5">
    <location>
        <begin position="11"/>
        <end position="193"/>
    </location>
</feature>
<evidence type="ECO:0000256" key="2">
    <source>
        <dbReference type="ARBA" id="ARBA00005695"/>
    </source>
</evidence>
<evidence type="ECO:0000256" key="4">
    <source>
        <dbReference type="ARBA" id="ARBA00022729"/>
    </source>
</evidence>
<name>A0A402AX58_9CHLR</name>
<comment type="caution">
    <text evidence="6">The sequence shown here is derived from an EMBL/GenBank/DDBJ whole genome shotgun (WGS) entry which is preliminary data.</text>
</comment>
<evidence type="ECO:0000256" key="1">
    <source>
        <dbReference type="ARBA" id="ARBA00004196"/>
    </source>
</evidence>
<dbReference type="GO" id="GO:0030313">
    <property type="term" value="C:cell envelope"/>
    <property type="evidence" value="ECO:0007669"/>
    <property type="project" value="UniProtKB-SubCell"/>
</dbReference>
<comment type="similarity">
    <text evidence="2">Belongs to the bacterial solute-binding protein 5 family.</text>
</comment>
<dbReference type="PANTHER" id="PTHR30290">
    <property type="entry name" value="PERIPLASMIC BINDING COMPONENT OF ABC TRANSPORTER"/>
    <property type="match status" value="1"/>
</dbReference>
<reference evidence="7" key="1">
    <citation type="submission" date="2018-12" db="EMBL/GenBank/DDBJ databases">
        <title>Tengunoibacter tsumagoiensis gen. nov., sp. nov., Dictyobacter kobayashii sp. nov., D. alpinus sp. nov., and D. joshuensis sp. nov. and description of Dictyobacteraceae fam. nov. within the order Ktedonobacterales isolated from Tengu-no-mugimeshi.</title>
        <authorList>
            <person name="Wang C.M."/>
            <person name="Zheng Y."/>
            <person name="Sakai Y."/>
            <person name="Toyoda A."/>
            <person name="Minakuchi Y."/>
            <person name="Abe K."/>
            <person name="Yokota A."/>
            <person name="Yabe S."/>
        </authorList>
    </citation>
    <scope>NUCLEOTIDE SEQUENCE [LARGE SCALE GENOMIC DNA]</scope>
    <source>
        <strain evidence="7">Uno11</strain>
    </source>
</reference>
<evidence type="ECO:0000313" key="7">
    <source>
        <dbReference type="Proteomes" id="UP000287188"/>
    </source>
</evidence>
<keyword evidence="4" id="KW-0732">Signal</keyword>
<dbReference type="InterPro" id="IPR000914">
    <property type="entry name" value="SBP_5_dom"/>
</dbReference>
<sequence>MPQYRQSKTRPDFNQNDALTVFYIGMNYKVKPLDNINIRQALSLALDRETIVKAAYQGAYTPTCHIVPKGQYGYDENLNCPAGADVHGDKQKAVQLFEKGLQEEGLTRQTFPQITLTYPNQSQESANEVATEVQMWKSVLGITINTTSISQNSLYTAQAQTQGKDGPLQMWLAGWGADFPDPEDWITLQFGAGAPNNAYNYGDNNSSNVASQKDLQNQMLAADVMSDKAARLKAYNKIEQQLVNDVAWLPIYQRPDFRLIKSYVIGMKFSSASIIAPDDWGNVYIAQH</sequence>
<dbReference type="EMBL" id="BIFS01000002">
    <property type="protein sequence ID" value="GCE23711.1"/>
    <property type="molecule type" value="Genomic_DNA"/>
</dbReference>
<keyword evidence="3" id="KW-0813">Transport</keyword>
<dbReference type="Proteomes" id="UP000287188">
    <property type="component" value="Unassembled WGS sequence"/>
</dbReference>
<protein>
    <recommendedName>
        <fullName evidence="5">Solute-binding protein family 5 domain-containing protein</fullName>
    </recommendedName>
</protein>
<dbReference type="PANTHER" id="PTHR30290:SF10">
    <property type="entry name" value="PERIPLASMIC OLIGOPEPTIDE-BINDING PROTEIN-RELATED"/>
    <property type="match status" value="1"/>
</dbReference>
<dbReference type="GO" id="GO:0015833">
    <property type="term" value="P:peptide transport"/>
    <property type="evidence" value="ECO:0007669"/>
    <property type="project" value="TreeGrafter"/>
</dbReference>
<evidence type="ECO:0000256" key="3">
    <source>
        <dbReference type="ARBA" id="ARBA00022448"/>
    </source>
</evidence>
<dbReference type="OrthoDB" id="9783874at2"/>
<dbReference type="SUPFAM" id="SSF53850">
    <property type="entry name" value="Periplasmic binding protein-like II"/>
    <property type="match status" value="1"/>
</dbReference>
<dbReference type="GO" id="GO:1904680">
    <property type="term" value="F:peptide transmembrane transporter activity"/>
    <property type="evidence" value="ECO:0007669"/>
    <property type="project" value="TreeGrafter"/>
</dbReference>
<keyword evidence="7" id="KW-1185">Reference proteome</keyword>
<evidence type="ECO:0000313" key="6">
    <source>
        <dbReference type="EMBL" id="GCE23711.1"/>
    </source>
</evidence>
<evidence type="ECO:0000259" key="5">
    <source>
        <dbReference type="Pfam" id="PF00496"/>
    </source>
</evidence>
<dbReference type="InterPro" id="IPR039424">
    <property type="entry name" value="SBP_5"/>
</dbReference>
<accession>A0A402AX58</accession>
<dbReference type="Gene3D" id="3.10.105.10">
    <property type="entry name" value="Dipeptide-binding Protein, Domain 3"/>
    <property type="match status" value="1"/>
</dbReference>
<dbReference type="AlphaFoldDB" id="A0A402AX58"/>
<dbReference type="Gene3D" id="3.40.190.10">
    <property type="entry name" value="Periplasmic binding protein-like II"/>
    <property type="match status" value="1"/>
</dbReference>